<gene>
    <name evidence="1" type="ORF">KGMB02408_27650</name>
</gene>
<proteinExistence type="predicted"/>
<dbReference type="RefSeq" id="WP_235016821.1">
    <property type="nucleotide sequence ID" value="NZ_BHWB01000008.1"/>
</dbReference>
<evidence type="ECO:0000313" key="2">
    <source>
        <dbReference type="Proteomes" id="UP000288079"/>
    </source>
</evidence>
<evidence type="ECO:0000313" key="1">
    <source>
        <dbReference type="EMBL" id="GCB35820.1"/>
    </source>
</evidence>
<comment type="caution">
    <text evidence="1">The sequence shown here is derived from an EMBL/GenBank/DDBJ whole genome shotgun (WGS) entry which is preliminary data.</text>
</comment>
<organism evidence="1 2">
    <name type="scientific">Bacteroides faecalis</name>
    <dbReference type="NCBI Taxonomy" id="2447885"/>
    <lineage>
        <taxon>Bacteria</taxon>
        <taxon>Pseudomonadati</taxon>
        <taxon>Bacteroidota</taxon>
        <taxon>Bacteroidia</taxon>
        <taxon>Bacteroidales</taxon>
        <taxon>Bacteroidaceae</taxon>
        <taxon>Bacteroides</taxon>
    </lineage>
</organism>
<dbReference type="AlphaFoldDB" id="A0A401LWD3"/>
<accession>A0A401LWD3</accession>
<dbReference type="EMBL" id="BHWB01000008">
    <property type="protein sequence ID" value="GCB35820.1"/>
    <property type="molecule type" value="Genomic_DNA"/>
</dbReference>
<dbReference type="Proteomes" id="UP000288079">
    <property type="component" value="Unassembled WGS sequence"/>
</dbReference>
<protein>
    <submittedName>
        <fullName evidence="1">Uncharacterized protein</fullName>
    </submittedName>
</protein>
<sequence>MKHILKDSQAKVLQSDGYNVYMYLDDKLIDVEHLCCILHACTKFQYTYEQGGDVDMGFFSMRLSKVVGIYDNLLSLIIGVSNNKY</sequence>
<name>A0A401LWD3_9BACE</name>
<reference evidence="1 2" key="1">
    <citation type="submission" date="2018-10" db="EMBL/GenBank/DDBJ databases">
        <title>Draft Genome Sequence of Bacteroides sp. KCTC 15687.</title>
        <authorList>
            <person name="Yu S.Y."/>
            <person name="Kim J.S."/>
            <person name="Oh B.S."/>
            <person name="Park S.H."/>
            <person name="Kang S.W."/>
            <person name="Park J.E."/>
            <person name="Choi S.H."/>
            <person name="Han K.I."/>
            <person name="Lee K.C."/>
            <person name="Eom M.K."/>
            <person name="Suh M.K."/>
            <person name="Lee D.H."/>
            <person name="Yoon H."/>
            <person name="Kim B."/>
            <person name="Yang S.J."/>
            <person name="Lee J.S."/>
            <person name="Lee J.H."/>
        </authorList>
    </citation>
    <scope>NUCLEOTIDE SEQUENCE [LARGE SCALE GENOMIC DNA]</scope>
    <source>
        <strain evidence="1 2">KCTC 15687</strain>
    </source>
</reference>
<keyword evidence="2" id="KW-1185">Reference proteome</keyword>